<protein>
    <submittedName>
        <fullName evidence="1">Uncharacterized protein</fullName>
    </submittedName>
</protein>
<organism evidence="1 2">
    <name type="scientific">Entomophthora muscae</name>
    <dbReference type="NCBI Taxonomy" id="34485"/>
    <lineage>
        <taxon>Eukaryota</taxon>
        <taxon>Fungi</taxon>
        <taxon>Fungi incertae sedis</taxon>
        <taxon>Zoopagomycota</taxon>
        <taxon>Entomophthoromycotina</taxon>
        <taxon>Entomophthoromycetes</taxon>
        <taxon>Entomophthorales</taxon>
        <taxon>Entomophthoraceae</taxon>
        <taxon>Entomophthora</taxon>
    </lineage>
</organism>
<comment type="caution">
    <text evidence="1">The sequence shown here is derived from an EMBL/GenBank/DDBJ whole genome shotgun (WGS) entry which is preliminary data.</text>
</comment>
<gene>
    <name evidence="1" type="ORF">DSO57_1002325</name>
</gene>
<sequence>MEMVDPAPQLSKHLKGVTNVDYNMTSPLGGCFLYPCRGFPSGPISKKYTDGKAINVAIEGGATHNGDHCQFALSFNGKDFVTIHTVFGICPQPERSFSVQIPKNFPSGKAVFAWVWNNCVGNWEL</sequence>
<proteinExistence type="predicted"/>
<keyword evidence="2" id="KW-1185">Reference proteome</keyword>
<accession>A0ACC2UHU7</accession>
<dbReference type="EMBL" id="QTSX02000715">
    <property type="protein sequence ID" value="KAJ9086603.1"/>
    <property type="molecule type" value="Genomic_DNA"/>
</dbReference>
<evidence type="ECO:0000313" key="1">
    <source>
        <dbReference type="EMBL" id="KAJ9086603.1"/>
    </source>
</evidence>
<name>A0ACC2UHU7_9FUNG</name>
<reference evidence="1" key="1">
    <citation type="submission" date="2022-04" db="EMBL/GenBank/DDBJ databases">
        <title>Genome of the entomopathogenic fungus Entomophthora muscae.</title>
        <authorList>
            <person name="Elya C."/>
            <person name="Lovett B.R."/>
            <person name="Lee E."/>
            <person name="Macias A.M."/>
            <person name="Hajek A.E."/>
            <person name="De Bivort B.L."/>
            <person name="Kasson M.T."/>
            <person name="De Fine Licht H.H."/>
            <person name="Stajich J.E."/>
        </authorList>
    </citation>
    <scope>NUCLEOTIDE SEQUENCE</scope>
    <source>
        <strain evidence="1">Berkeley</strain>
    </source>
</reference>
<dbReference type="Proteomes" id="UP001165960">
    <property type="component" value="Unassembled WGS sequence"/>
</dbReference>
<evidence type="ECO:0000313" key="2">
    <source>
        <dbReference type="Proteomes" id="UP001165960"/>
    </source>
</evidence>